<evidence type="ECO:0000256" key="5">
    <source>
        <dbReference type="SAM" id="SignalP"/>
    </source>
</evidence>
<feature type="signal peptide" evidence="5">
    <location>
        <begin position="1"/>
        <end position="19"/>
    </location>
</feature>
<dbReference type="InterPro" id="IPR015943">
    <property type="entry name" value="WD40/YVTN_repeat-like_dom_sf"/>
</dbReference>
<keyword evidence="2" id="KW-0677">Repeat</keyword>
<evidence type="ECO:0000256" key="4">
    <source>
        <dbReference type="SAM" id="MobiDB-lite"/>
    </source>
</evidence>
<evidence type="ECO:0000259" key="6">
    <source>
        <dbReference type="Pfam" id="PF13360"/>
    </source>
</evidence>
<dbReference type="InterPro" id="IPR002372">
    <property type="entry name" value="PQQ_rpt_dom"/>
</dbReference>
<accession>A0ABT5DT11</accession>
<dbReference type="Proteomes" id="UP001221686">
    <property type="component" value="Unassembled WGS sequence"/>
</dbReference>
<protein>
    <submittedName>
        <fullName evidence="7">PQQ-binding-like beta-propeller repeat protein</fullName>
    </submittedName>
</protein>
<keyword evidence="1 5" id="KW-0732">Signal</keyword>
<gene>
    <name evidence="7" type="ORF">POL25_07685</name>
</gene>
<dbReference type="InterPro" id="IPR011936">
    <property type="entry name" value="Myxo_disulph_rpt"/>
</dbReference>
<organism evidence="7 8">
    <name type="scientific">Nannocystis bainbridge</name>
    <dbReference type="NCBI Taxonomy" id="2995303"/>
    <lineage>
        <taxon>Bacteria</taxon>
        <taxon>Pseudomonadati</taxon>
        <taxon>Myxococcota</taxon>
        <taxon>Polyangia</taxon>
        <taxon>Nannocystales</taxon>
        <taxon>Nannocystaceae</taxon>
        <taxon>Nannocystis</taxon>
    </lineage>
</organism>
<evidence type="ECO:0000256" key="2">
    <source>
        <dbReference type="ARBA" id="ARBA00022737"/>
    </source>
</evidence>
<dbReference type="Pfam" id="PF13360">
    <property type="entry name" value="PQQ_2"/>
    <property type="match status" value="1"/>
</dbReference>
<feature type="region of interest" description="Disordered" evidence="4">
    <location>
        <begin position="25"/>
        <end position="56"/>
    </location>
</feature>
<dbReference type="Gene3D" id="2.130.10.10">
    <property type="entry name" value="YVTN repeat-like/Quinoprotein amine dehydrogenase"/>
    <property type="match status" value="1"/>
</dbReference>
<keyword evidence="3" id="KW-1015">Disulfide bond</keyword>
<feature type="domain" description="Pyrrolo-quinoline quinone repeat" evidence="6">
    <location>
        <begin position="127"/>
        <end position="269"/>
    </location>
</feature>
<evidence type="ECO:0000256" key="3">
    <source>
        <dbReference type="ARBA" id="ARBA00023157"/>
    </source>
</evidence>
<evidence type="ECO:0000313" key="7">
    <source>
        <dbReference type="EMBL" id="MDC0716768.1"/>
    </source>
</evidence>
<comment type="caution">
    <text evidence="7">The sequence shown here is derived from an EMBL/GenBank/DDBJ whole genome shotgun (WGS) entry which is preliminary data.</text>
</comment>
<dbReference type="NCBIfam" id="TIGR02232">
    <property type="entry name" value="myxo_disulf_rpt"/>
    <property type="match status" value="1"/>
</dbReference>
<feature type="chain" id="PRO_5045407307" evidence="5">
    <location>
        <begin position="20"/>
        <end position="421"/>
    </location>
</feature>
<dbReference type="PROSITE" id="PS51257">
    <property type="entry name" value="PROKAR_LIPOPROTEIN"/>
    <property type="match status" value="1"/>
</dbReference>
<dbReference type="EMBL" id="JAQNDL010000001">
    <property type="protein sequence ID" value="MDC0716768.1"/>
    <property type="molecule type" value="Genomic_DNA"/>
</dbReference>
<sequence length="421" mass="43921">MRFAALSLTALALSACVPSIIVGDAQQGESATDEPVLTTGDPAGGEMPTGSTTGAPLPAVCGDGVVGDGEACDDGNDEPNDGCDADCTVTGTVVWTRQGKGQLTDLAAAPDGTIYICTTGVFEELSKLRAFAPDGAELWTIDLPDRGPITVATGGQIVLTTPHSGIHRFAPDGTELGSWTPPEEFIIDIAAAGDGLFAISGSNAVEGQMLVRRHDLETGEIVWETATAEGPIVSPAEVVVVGERVLVPGHLFDEERRPMLAAFATDTGAALSLALDDPLNPAWKSVASLGDGGLALAGQIVEPGAHIVRRVTADQQAAWTELTLDTAMQRLRPEQLAAGAGGHVAVVGADARDNWTATVHLFDGEGEVRWTSRFSDPSEDKLGEALAATFGADYLVVGGHVLTRLDHDDNNQWWVRRFAVD</sequence>
<name>A0ABT5DT11_9BACT</name>
<proteinExistence type="predicted"/>
<evidence type="ECO:0000313" key="8">
    <source>
        <dbReference type="Proteomes" id="UP001221686"/>
    </source>
</evidence>
<keyword evidence="8" id="KW-1185">Reference proteome</keyword>
<dbReference type="RefSeq" id="WP_272085259.1">
    <property type="nucleotide sequence ID" value="NZ_JAQNDL010000001.1"/>
</dbReference>
<dbReference type="SUPFAM" id="SSF63829">
    <property type="entry name" value="Calcium-dependent phosphotriesterase"/>
    <property type="match status" value="1"/>
</dbReference>
<evidence type="ECO:0000256" key="1">
    <source>
        <dbReference type="ARBA" id="ARBA00022729"/>
    </source>
</evidence>
<reference evidence="7 8" key="1">
    <citation type="submission" date="2022-11" db="EMBL/GenBank/DDBJ databases">
        <title>Minimal conservation of predation-associated metabolite biosynthetic gene clusters underscores biosynthetic potential of Myxococcota including descriptions for ten novel species: Archangium lansinium sp. nov., Myxococcus landrumus sp. nov., Nannocystis bai.</title>
        <authorList>
            <person name="Ahearne A."/>
            <person name="Stevens C."/>
            <person name="Dowd S."/>
        </authorList>
    </citation>
    <scope>NUCLEOTIDE SEQUENCE [LARGE SCALE GENOMIC DNA]</scope>
    <source>
        <strain evidence="7 8">BB15-2</strain>
    </source>
</reference>